<protein>
    <submittedName>
        <fullName evidence="1">Uncharacterized protein</fullName>
    </submittedName>
</protein>
<dbReference type="KEGG" id="dpx:DAPPUDRAFT_326466"/>
<dbReference type="EMBL" id="GL732602">
    <property type="protein sequence ID" value="EFX72183.1"/>
    <property type="molecule type" value="Genomic_DNA"/>
</dbReference>
<evidence type="ECO:0000313" key="2">
    <source>
        <dbReference type="Proteomes" id="UP000000305"/>
    </source>
</evidence>
<sequence>MAVYLSAQEKADIFKEACSENCLIHVQNYFGTRNGLVDLERYRAHNWEAIYEDGVIGIGPREKVDEVFNYMERHIDEVYKHLHSDPQSVSAHTKFAFNIVTPEALRYSVCKVLKTEGVAQSLKQGNPVLTQETEEVAQILKQGSPVMTQETEEVAQILKQGSPVMTQETEEVAQSLKQGNPVMTQETEEGVAQSLVLGSPVMTQETEEVAQILKQGSPVMTQETEEGVAQSLVLGKVENLDHQFQRRQDVLQGNPAMT</sequence>
<gene>
    <name evidence="1" type="ORF">DAPPUDRAFT_326466</name>
</gene>
<dbReference type="AlphaFoldDB" id="E9H7U7"/>
<organism evidence="1 2">
    <name type="scientific">Daphnia pulex</name>
    <name type="common">Water flea</name>
    <dbReference type="NCBI Taxonomy" id="6669"/>
    <lineage>
        <taxon>Eukaryota</taxon>
        <taxon>Metazoa</taxon>
        <taxon>Ecdysozoa</taxon>
        <taxon>Arthropoda</taxon>
        <taxon>Crustacea</taxon>
        <taxon>Branchiopoda</taxon>
        <taxon>Diplostraca</taxon>
        <taxon>Cladocera</taxon>
        <taxon>Anomopoda</taxon>
        <taxon>Daphniidae</taxon>
        <taxon>Daphnia</taxon>
    </lineage>
</organism>
<dbReference type="InParanoid" id="E9H7U7"/>
<keyword evidence="2" id="KW-1185">Reference proteome</keyword>
<evidence type="ECO:0000313" key="1">
    <source>
        <dbReference type="EMBL" id="EFX72183.1"/>
    </source>
</evidence>
<dbReference type="Proteomes" id="UP000000305">
    <property type="component" value="Unassembled WGS sequence"/>
</dbReference>
<proteinExistence type="predicted"/>
<name>E9H7U7_DAPPU</name>
<reference evidence="1 2" key="1">
    <citation type="journal article" date="2011" name="Science">
        <title>The ecoresponsive genome of Daphnia pulex.</title>
        <authorList>
            <person name="Colbourne J.K."/>
            <person name="Pfrender M.E."/>
            <person name="Gilbert D."/>
            <person name="Thomas W.K."/>
            <person name="Tucker A."/>
            <person name="Oakley T.H."/>
            <person name="Tokishita S."/>
            <person name="Aerts A."/>
            <person name="Arnold G.J."/>
            <person name="Basu M.K."/>
            <person name="Bauer D.J."/>
            <person name="Caceres C.E."/>
            <person name="Carmel L."/>
            <person name="Casola C."/>
            <person name="Choi J.H."/>
            <person name="Detter J.C."/>
            <person name="Dong Q."/>
            <person name="Dusheyko S."/>
            <person name="Eads B.D."/>
            <person name="Frohlich T."/>
            <person name="Geiler-Samerotte K.A."/>
            <person name="Gerlach D."/>
            <person name="Hatcher P."/>
            <person name="Jogdeo S."/>
            <person name="Krijgsveld J."/>
            <person name="Kriventseva E.V."/>
            <person name="Kultz D."/>
            <person name="Laforsch C."/>
            <person name="Lindquist E."/>
            <person name="Lopez J."/>
            <person name="Manak J.R."/>
            <person name="Muller J."/>
            <person name="Pangilinan J."/>
            <person name="Patwardhan R.P."/>
            <person name="Pitluck S."/>
            <person name="Pritham E.J."/>
            <person name="Rechtsteiner A."/>
            <person name="Rho M."/>
            <person name="Rogozin I.B."/>
            <person name="Sakarya O."/>
            <person name="Salamov A."/>
            <person name="Schaack S."/>
            <person name="Shapiro H."/>
            <person name="Shiga Y."/>
            <person name="Skalitzky C."/>
            <person name="Smith Z."/>
            <person name="Souvorov A."/>
            <person name="Sung W."/>
            <person name="Tang Z."/>
            <person name="Tsuchiya D."/>
            <person name="Tu H."/>
            <person name="Vos H."/>
            <person name="Wang M."/>
            <person name="Wolf Y.I."/>
            <person name="Yamagata H."/>
            <person name="Yamada T."/>
            <person name="Ye Y."/>
            <person name="Shaw J.R."/>
            <person name="Andrews J."/>
            <person name="Crease T.J."/>
            <person name="Tang H."/>
            <person name="Lucas S.M."/>
            <person name="Robertson H.M."/>
            <person name="Bork P."/>
            <person name="Koonin E.V."/>
            <person name="Zdobnov E.M."/>
            <person name="Grigoriev I.V."/>
            <person name="Lynch M."/>
            <person name="Boore J.L."/>
        </authorList>
    </citation>
    <scope>NUCLEOTIDE SEQUENCE [LARGE SCALE GENOMIC DNA]</scope>
</reference>
<accession>E9H7U7</accession>
<dbReference type="STRING" id="6669.E9H7U7"/>
<dbReference type="HOGENOM" id="CLU_1078743_0_0_1"/>